<name>A0A5B1M3I6_9ACTN</name>
<sequence length="198" mass="22693">MAKLFFGEWWNEEHKFLSVPMTEEEARAVYEAGGEISVVLAEGEVATYHPDVNPDFDAEDDGGDPVQWFLYADLRRSVRLPDQPDVVLVDFFDFWGSVDASYRFELMSDGRLFLTQVAEYDYPDATRYHESTSWETLTTHGFAPEGTSSVTTARRLADGTKEMSRTDFRNGDFSTHWEPVPAWGEWASITRRDRSRPA</sequence>
<dbReference type="Proteomes" id="UP000324351">
    <property type="component" value="Unassembled WGS sequence"/>
</dbReference>
<evidence type="ECO:0000313" key="1">
    <source>
        <dbReference type="EMBL" id="KAA1427196.1"/>
    </source>
</evidence>
<dbReference type="RefSeq" id="WP_149749564.1">
    <property type="nucleotide sequence ID" value="NZ_VUJW01000003.1"/>
</dbReference>
<accession>A0A5B1M3I6</accession>
<evidence type="ECO:0000313" key="2">
    <source>
        <dbReference type="Proteomes" id="UP000324351"/>
    </source>
</evidence>
<reference evidence="1 2" key="2">
    <citation type="submission" date="2019-09" db="EMBL/GenBank/DDBJ databases">
        <authorList>
            <person name="Jin C."/>
        </authorList>
    </citation>
    <scope>NUCLEOTIDE SEQUENCE [LARGE SCALE GENOMIC DNA]</scope>
    <source>
        <strain evidence="1 2">BN140041</strain>
    </source>
</reference>
<dbReference type="EMBL" id="VUJW01000003">
    <property type="protein sequence ID" value="KAA1427196.1"/>
    <property type="molecule type" value="Genomic_DNA"/>
</dbReference>
<organism evidence="1 2">
    <name type="scientific">Nocardioides antri</name>
    <dbReference type="NCBI Taxonomy" id="2607659"/>
    <lineage>
        <taxon>Bacteria</taxon>
        <taxon>Bacillati</taxon>
        <taxon>Actinomycetota</taxon>
        <taxon>Actinomycetes</taxon>
        <taxon>Propionibacteriales</taxon>
        <taxon>Nocardioidaceae</taxon>
        <taxon>Nocardioides</taxon>
    </lineage>
</organism>
<comment type="caution">
    <text evidence="1">The sequence shown here is derived from an EMBL/GenBank/DDBJ whole genome shotgun (WGS) entry which is preliminary data.</text>
</comment>
<keyword evidence="2" id="KW-1185">Reference proteome</keyword>
<dbReference type="AlphaFoldDB" id="A0A5B1M3I6"/>
<gene>
    <name evidence="1" type="ORF">F0U47_06740</name>
</gene>
<proteinExistence type="predicted"/>
<protein>
    <submittedName>
        <fullName evidence="1">Uncharacterized protein</fullName>
    </submittedName>
</protein>
<reference evidence="1 2" key="1">
    <citation type="submission" date="2019-09" db="EMBL/GenBank/DDBJ databases">
        <title>Nocardioides panacisoli sp. nov., isolated from the soil of a ginseng field.</title>
        <authorList>
            <person name="Cho C."/>
        </authorList>
    </citation>
    <scope>NUCLEOTIDE SEQUENCE [LARGE SCALE GENOMIC DNA]</scope>
    <source>
        <strain evidence="1 2">BN140041</strain>
    </source>
</reference>